<keyword evidence="3" id="KW-1185">Reference proteome</keyword>
<evidence type="ECO:0000259" key="1">
    <source>
        <dbReference type="Pfam" id="PF03205"/>
    </source>
</evidence>
<name>A0A397PJ54_9HYPH</name>
<comment type="caution">
    <text evidence="2">The sequence shown here is derived from an EMBL/GenBank/DDBJ whole genome shotgun (WGS) entry which is preliminary data.</text>
</comment>
<dbReference type="GO" id="GO:0005525">
    <property type="term" value="F:GTP binding"/>
    <property type="evidence" value="ECO:0007669"/>
    <property type="project" value="InterPro"/>
</dbReference>
<dbReference type="PANTHER" id="PTHR40072">
    <property type="entry name" value="MOLYBDOPTERIN-GUANINE DINUCLEOTIDE BIOSYNTHESIS ADAPTER PROTEIN-RELATED"/>
    <property type="match status" value="1"/>
</dbReference>
<dbReference type="CDD" id="cd03116">
    <property type="entry name" value="MobB"/>
    <property type="match status" value="1"/>
</dbReference>
<dbReference type="RefSeq" id="WP_119062381.1">
    <property type="nucleotide sequence ID" value="NZ_QXDF01000004.1"/>
</dbReference>
<dbReference type="Pfam" id="PF03205">
    <property type="entry name" value="MobB"/>
    <property type="match status" value="1"/>
</dbReference>
<gene>
    <name evidence="2" type="ORF">BXY53_2579</name>
</gene>
<accession>A0A397PJ54</accession>
<protein>
    <submittedName>
        <fullName evidence="2">Molybdopterin guanine dinucleotide biosynthesis accessory protein MobB</fullName>
    </submittedName>
</protein>
<dbReference type="Proteomes" id="UP000266273">
    <property type="component" value="Unassembled WGS sequence"/>
</dbReference>
<dbReference type="InterPro" id="IPR052539">
    <property type="entry name" value="MGD_biosynthesis_adapter"/>
</dbReference>
<evidence type="ECO:0000313" key="2">
    <source>
        <dbReference type="EMBL" id="RIA47197.1"/>
    </source>
</evidence>
<dbReference type="EMBL" id="QXDF01000004">
    <property type="protein sequence ID" value="RIA47197.1"/>
    <property type="molecule type" value="Genomic_DNA"/>
</dbReference>
<dbReference type="GO" id="GO:0006777">
    <property type="term" value="P:Mo-molybdopterin cofactor biosynthetic process"/>
    <property type="evidence" value="ECO:0007669"/>
    <property type="project" value="InterPro"/>
</dbReference>
<dbReference type="NCBIfam" id="TIGR00176">
    <property type="entry name" value="mobB"/>
    <property type="match status" value="1"/>
</dbReference>
<dbReference type="PANTHER" id="PTHR40072:SF1">
    <property type="entry name" value="MOLYBDOPTERIN-GUANINE DINUCLEOTIDE BIOSYNTHESIS ADAPTER PROTEIN"/>
    <property type="match status" value="1"/>
</dbReference>
<dbReference type="SUPFAM" id="SSF52540">
    <property type="entry name" value="P-loop containing nucleoside triphosphate hydrolases"/>
    <property type="match status" value="1"/>
</dbReference>
<feature type="domain" description="Molybdopterin-guanine dinucleotide biosynthesis protein B (MobB)" evidence="1">
    <location>
        <begin position="5"/>
        <end position="139"/>
    </location>
</feature>
<evidence type="ECO:0000313" key="3">
    <source>
        <dbReference type="Proteomes" id="UP000266273"/>
    </source>
</evidence>
<reference evidence="2 3" key="1">
    <citation type="submission" date="2018-08" db="EMBL/GenBank/DDBJ databases">
        <title>Genomic Encyclopedia of Archaeal and Bacterial Type Strains, Phase II (KMG-II): from individual species to whole genera.</title>
        <authorList>
            <person name="Goeker M."/>
        </authorList>
    </citation>
    <scope>NUCLEOTIDE SEQUENCE [LARGE SCALE GENOMIC DNA]</scope>
    <source>
        <strain evidence="2 3">DSM 5002</strain>
    </source>
</reference>
<sequence>MTPAVFGITGWKNSGKTTLVARLVTELRGRGLKVGVIKHAHHAFDIDHPGRDSHTIREAGANEVAIVSARRWALIHELRDGEPEPSLEDMLPRLASNDLVVVEGFKRAPHPKLEVRSAEAVDTRPMDEIAPNIVALAADDPQDDPRPHFRRDDISGIADFIIAHLRLAPDAANLSQI</sequence>
<dbReference type="AlphaFoldDB" id="A0A397PJ54"/>
<dbReference type="Gene3D" id="3.40.50.300">
    <property type="entry name" value="P-loop containing nucleotide triphosphate hydrolases"/>
    <property type="match status" value="1"/>
</dbReference>
<dbReference type="InterPro" id="IPR004435">
    <property type="entry name" value="MobB_dom"/>
</dbReference>
<dbReference type="InterPro" id="IPR027417">
    <property type="entry name" value="P-loop_NTPase"/>
</dbReference>
<dbReference type="OrthoDB" id="9804758at2"/>
<proteinExistence type="predicted"/>
<organism evidence="2 3">
    <name type="scientific">Dichotomicrobium thermohalophilum</name>
    <dbReference type="NCBI Taxonomy" id="933063"/>
    <lineage>
        <taxon>Bacteria</taxon>
        <taxon>Pseudomonadati</taxon>
        <taxon>Pseudomonadota</taxon>
        <taxon>Alphaproteobacteria</taxon>
        <taxon>Hyphomicrobiales</taxon>
        <taxon>Hyphomicrobiaceae</taxon>
        <taxon>Dichotomicrobium</taxon>
    </lineage>
</organism>